<evidence type="ECO:0000313" key="2">
    <source>
        <dbReference type="Proteomes" id="UP000469452"/>
    </source>
</evidence>
<proteinExistence type="predicted"/>
<sequence>MANVMAEASADRDCGVVAANRPITPLRDIQLGWALRSSVVVRFHIRRRILIGQMRFIRSIIQRITVDHLTLDMLRQLYNIVFTGGFTRVGTVQARLAENFSVPVVDKLMADRVIQPKNTSRAMCIITTACVPEAAIDLRDFRDGSKHALQLTLAHVFSPSMVDFAVNRPDEAISADTYLQTTCTPRLHKNLIAFCAKQAKKNDGLVIPQPITECIISDGSFNVDDDDHSETVALTVVCSLPYTNEPYENEGNAAELEQRIVAASDKDIPAESAKSAAESPNTGGTLHVAATFRSAVDGEMDWILEDLKITGTKPIKIATKA</sequence>
<organism evidence="1 2">
    <name type="scientific">Aphanomyces astaci</name>
    <name type="common">Crayfish plague agent</name>
    <dbReference type="NCBI Taxonomy" id="112090"/>
    <lineage>
        <taxon>Eukaryota</taxon>
        <taxon>Sar</taxon>
        <taxon>Stramenopiles</taxon>
        <taxon>Oomycota</taxon>
        <taxon>Saprolegniomycetes</taxon>
        <taxon>Saprolegniales</taxon>
        <taxon>Verrucalvaceae</taxon>
        <taxon>Aphanomyces</taxon>
    </lineage>
</organism>
<comment type="caution">
    <text evidence="1">The sequence shown here is derived from an EMBL/GenBank/DDBJ whole genome shotgun (WGS) entry which is preliminary data.</text>
</comment>
<dbReference type="Proteomes" id="UP000469452">
    <property type="component" value="Unassembled WGS sequence"/>
</dbReference>
<name>A0A6A5A2B2_APHAT</name>
<accession>A0A6A5A2B2</accession>
<gene>
    <name evidence="1" type="ORF">AaE_007529</name>
</gene>
<dbReference type="VEuPathDB" id="FungiDB:H257_00865"/>
<dbReference type="AlphaFoldDB" id="A0A6A5A2B2"/>
<dbReference type="EMBL" id="VJMI01013363">
    <property type="protein sequence ID" value="KAF0747965.1"/>
    <property type="molecule type" value="Genomic_DNA"/>
</dbReference>
<protein>
    <submittedName>
        <fullName evidence="1">Uncharacterized protein</fullName>
    </submittedName>
</protein>
<evidence type="ECO:0000313" key="1">
    <source>
        <dbReference type="EMBL" id="KAF0747965.1"/>
    </source>
</evidence>
<reference evidence="1 2" key="1">
    <citation type="submission" date="2019-06" db="EMBL/GenBank/DDBJ databases">
        <title>Genomics analysis of Aphanomyces spp. identifies a new class of oomycete effector associated with host adaptation.</title>
        <authorList>
            <person name="Gaulin E."/>
        </authorList>
    </citation>
    <scope>NUCLEOTIDE SEQUENCE [LARGE SCALE GENOMIC DNA]</scope>
    <source>
        <strain evidence="1 2">E</strain>
    </source>
</reference>